<dbReference type="PROSITE" id="PS50222">
    <property type="entry name" value="EF_HAND_2"/>
    <property type="match status" value="1"/>
</dbReference>
<name>A0ABX7BGQ0_9PROT</name>
<gene>
    <name evidence="3" type="ORF">IGS68_31415</name>
</gene>
<dbReference type="SUPFAM" id="SSF47473">
    <property type="entry name" value="EF-hand"/>
    <property type="match status" value="1"/>
</dbReference>
<dbReference type="EMBL" id="CP067421">
    <property type="protein sequence ID" value="QQP92945.1"/>
    <property type="molecule type" value="Genomic_DNA"/>
</dbReference>
<dbReference type="Pfam" id="PF13202">
    <property type="entry name" value="EF-hand_5"/>
    <property type="match status" value="2"/>
</dbReference>
<dbReference type="PROSITE" id="PS00018">
    <property type="entry name" value="EF_HAND_1"/>
    <property type="match status" value="2"/>
</dbReference>
<dbReference type="InterPro" id="IPR011992">
    <property type="entry name" value="EF-hand-dom_pair"/>
</dbReference>
<evidence type="ECO:0000256" key="1">
    <source>
        <dbReference type="SAM" id="SignalP"/>
    </source>
</evidence>
<organism evidence="3 4">
    <name type="scientific">Skermanella cutis</name>
    <dbReference type="NCBI Taxonomy" id="2775420"/>
    <lineage>
        <taxon>Bacteria</taxon>
        <taxon>Pseudomonadati</taxon>
        <taxon>Pseudomonadota</taxon>
        <taxon>Alphaproteobacteria</taxon>
        <taxon>Rhodospirillales</taxon>
        <taxon>Azospirillaceae</taxon>
        <taxon>Skermanella</taxon>
    </lineage>
</organism>
<dbReference type="CDD" id="cd00051">
    <property type="entry name" value="EFh"/>
    <property type="match status" value="1"/>
</dbReference>
<dbReference type="Gene3D" id="1.10.238.10">
    <property type="entry name" value="EF-hand"/>
    <property type="match status" value="1"/>
</dbReference>
<evidence type="ECO:0000259" key="2">
    <source>
        <dbReference type="PROSITE" id="PS50222"/>
    </source>
</evidence>
<keyword evidence="1" id="KW-0732">Signal</keyword>
<feature type="domain" description="EF-hand" evidence="2">
    <location>
        <begin position="108"/>
        <end position="143"/>
    </location>
</feature>
<keyword evidence="3" id="KW-0614">Plasmid</keyword>
<proteinExistence type="predicted"/>
<dbReference type="Proteomes" id="UP000595197">
    <property type="component" value="Plasmid pTT6-1"/>
</dbReference>
<geneLocation type="plasmid" evidence="3 4">
    <name>pTT6-1</name>
</geneLocation>
<dbReference type="InterPro" id="IPR018247">
    <property type="entry name" value="EF_Hand_1_Ca_BS"/>
</dbReference>
<feature type="signal peptide" evidence="1">
    <location>
        <begin position="1"/>
        <end position="20"/>
    </location>
</feature>
<dbReference type="RefSeq" id="WP_201082238.1">
    <property type="nucleotide sequence ID" value="NZ_CP067421.1"/>
</dbReference>
<dbReference type="InterPro" id="IPR002048">
    <property type="entry name" value="EF_hand_dom"/>
</dbReference>
<accession>A0ABX7BGQ0</accession>
<sequence length="145" mass="15121">MLNPYARFLVASLCFSFVMAGGSVKSAPAQQAGGSGATGYERLAFDAADTDADDLVSEAELARDAAVGFSSLDKDRSRTLTRSELGPHDPARFSRIDANGDGVLTFSEVMANKTRAFAAGDKNGDGALSFEEMVEAASSDQGVAR</sequence>
<evidence type="ECO:0000313" key="4">
    <source>
        <dbReference type="Proteomes" id="UP000595197"/>
    </source>
</evidence>
<keyword evidence="4" id="KW-1185">Reference proteome</keyword>
<reference evidence="3" key="1">
    <citation type="submission" date="2021-02" db="EMBL/GenBank/DDBJ databases">
        <title>Skermanella TT6 skin isolate.</title>
        <authorList>
            <person name="Lee K."/>
            <person name="Ganzorig M."/>
        </authorList>
    </citation>
    <scope>NUCLEOTIDE SEQUENCE</scope>
    <source>
        <strain evidence="3">TT6</strain>
    </source>
</reference>
<protein>
    <submittedName>
        <fullName evidence="3">EF-hand domain-containing protein</fullName>
    </submittedName>
</protein>
<feature type="chain" id="PRO_5047231081" evidence="1">
    <location>
        <begin position="21"/>
        <end position="145"/>
    </location>
</feature>
<evidence type="ECO:0000313" key="3">
    <source>
        <dbReference type="EMBL" id="QQP92945.1"/>
    </source>
</evidence>